<keyword evidence="1" id="KW-0479">Metal-binding</keyword>
<dbReference type="PIRSF" id="PIRSF016839">
    <property type="entry name" value="PhP"/>
    <property type="match status" value="1"/>
</dbReference>
<dbReference type="PANTHER" id="PTHR10819">
    <property type="entry name" value="PHOSPHOTRIESTERASE-RELATED"/>
    <property type="match status" value="1"/>
</dbReference>
<dbReference type="EMBL" id="JACRSZ010000006">
    <property type="protein sequence ID" value="MBC8572992.1"/>
    <property type="molecule type" value="Genomic_DNA"/>
</dbReference>
<comment type="caution">
    <text evidence="4">The sequence shown here is derived from an EMBL/GenBank/DDBJ whole genome shotgun (WGS) entry which is preliminary data.</text>
</comment>
<accession>A0ABR7N9B8</accession>
<protein>
    <submittedName>
        <fullName evidence="4">Phosphotriesterase</fullName>
    </submittedName>
</protein>
<dbReference type="SUPFAM" id="SSF51556">
    <property type="entry name" value="Metallo-dependent hydrolases"/>
    <property type="match status" value="1"/>
</dbReference>
<evidence type="ECO:0000256" key="1">
    <source>
        <dbReference type="ARBA" id="ARBA00022723"/>
    </source>
</evidence>
<dbReference type="PROSITE" id="PS51347">
    <property type="entry name" value="PHOSPHOTRIESTERASE_2"/>
    <property type="match status" value="1"/>
</dbReference>
<comment type="similarity">
    <text evidence="3">Belongs to the metallo-dependent hydrolases superfamily. Phosphotriesterase family.</text>
</comment>
<keyword evidence="2" id="KW-0378">Hydrolase</keyword>
<evidence type="ECO:0000256" key="3">
    <source>
        <dbReference type="PROSITE-ProRule" id="PRU00679"/>
    </source>
</evidence>
<evidence type="ECO:0000256" key="2">
    <source>
        <dbReference type="ARBA" id="ARBA00022801"/>
    </source>
</evidence>
<dbReference type="Gene3D" id="3.20.20.140">
    <property type="entry name" value="Metal-dependent hydrolases"/>
    <property type="match status" value="1"/>
</dbReference>
<gene>
    <name evidence="4" type="ORF">H8716_07845</name>
</gene>
<proteinExistence type="inferred from homology"/>
<dbReference type="Pfam" id="PF02126">
    <property type="entry name" value="PTE"/>
    <property type="match status" value="1"/>
</dbReference>
<feature type="modified residue" description="N6-carboxylysine" evidence="3">
    <location>
        <position position="150"/>
    </location>
</feature>
<dbReference type="PANTHER" id="PTHR10819:SF3">
    <property type="entry name" value="PHOSPHOTRIESTERASE-RELATED PROTEIN"/>
    <property type="match status" value="1"/>
</dbReference>
<reference evidence="4 5" key="1">
    <citation type="submission" date="2020-08" db="EMBL/GenBank/DDBJ databases">
        <title>Genome public.</title>
        <authorList>
            <person name="Liu C."/>
            <person name="Sun Q."/>
        </authorList>
    </citation>
    <scope>NUCLEOTIDE SEQUENCE [LARGE SCALE GENOMIC DNA]</scope>
    <source>
        <strain evidence="4 5">NSJ-46</strain>
    </source>
</reference>
<evidence type="ECO:0000313" key="4">
    <source>
        <dbReference type="EMBL" id="MBC8572992.1"/>
    </source>
</evidence>
<dbReference type="InterPro" id="IPR032466">
    <property type="entry name" value="Metal_Hydrolase"/>
</dbReference>
<dbReference type="InterPro" id="IPR001559">
    <property type="entry name" value="Phosphotriesterase"/>
</dbReference>
<name>A0ABR7N9B8_9FIRM</name>
<sequence length="325" mass="36167">MAGIRTILGDITAEEFGICDFHDHLIRSYGPEIRENAWYLMNDVEAASVELQDWIDAGGRSMVCMDPIGCGRDVQKMLNIAEKFAGKAHLVMVTGFHKGSLYDNYGHWSFLYPHNQVVDLIVKEVTEGMDLFSYMGPSVQRCSAKAGLIKAGTSLRQITPFEQNILSIAADAQKECGAPISTHTDMGTMGIETAELLKKNGANLEKCVICHTNKINDRYYHKAMLDMGINLSFEGPDRYEWLTDVALAENICWLVERGYGDQIVLSMDAGRNTMQKGYMAKEGKIAHGISYLLTKFVPLMKEVGVSEKAIHQMLVMNPARILSIS</sequence>
<organism evidence="4 5">
    <name type="scientific">Jingyaoa shaoxingensis</name>
    <dbReference type="NCBI Taxonomy" id="2763671"/>
    <lineage>
        <taxon>Bacteria</taxon>
        <taxon>Bacillati</taxon>
        <taxon>Bacillota</taxon>
        <taxon>Clostridia</taxon>
        <taxon>Lachnospirales</taxon>
        <taxon>Lachnospiraceae</taxon>
        <taxon>Jingyaoa</taxon>
    </lineage>
</organism>
<evidence type="ECO:0000313" key="5">
    <source>
        <dbReference type="Proteomes" id="UP000657421"/>
    </source>
</evidence>
<dbReference type="RefSeq" id="WP_249308020.1">
    <property type="nucleotide sequence ID" value="NZ_JACRSZ010000006.1"/>
</dbReference>
<dbReference type="Proteomes" id="UP000657421">
    <property type="component" value="Unassembled WGS sequence"/>
</dbReference>
<keyword evidence="5" id="KW-1185">Reference proteome</keyword>